<gene>
    <name evidence="2" type="ORF">MOX91_01155</name>
</gene>
<dbReference type="RefSeq" id="WP_370396241.1">
    <property type="nucleotide sequence ID" value="NZ_JALBUT010000001.1"/>
</dbReference>
<dbReference type="Pfam" id="PF12706">
    <property type="entry name" value="Lactamase_B_2"/>
    <property type="match status" value="1"/>
</dbReference>
<dbReference type="Proteomes" id="UP001275932">
    <property type="component" value="Unassembled WGS sequence"/>
</dbReference>
<protein>
    <submittedName>
        <fullName evidence="2">MBL fold metallo-hydrolase</fullName>
    </submittedName>
</protein>
<evidence type="ECO:0000313" key="3">
    <source>
        <dbReference type="Proteomes" id="UP001275932"/>
    </source>
</evidence>
<dbReference type="InterPro" id="IPR001279">
    <property type="entry name" value="Metallo-B-lactamas"/>
</dbReference>
<dbReference type="SUPFAM" id="SSF56281">
    <property type="entry name" value="Metallo-hydrolase/oxidoreductase"/>
    <property type="match status" value="1"/>
</dbReference>
<dbReference type="PANTHER" id="PTHR42663">
    <property type="entry name" value="HYDROLASE C777.06C-RELATED-RELATED"/>
    <property type="match status" value="1"/>
</dbReference>
<proteinExistence type="predicted"/>
<feature type="domain" description="Metallo-beta-lactamase" evidence="1">
    <location>
        <begin position="47"/>
        <end position="229"/>
    </location>
</feature>
<evidence type="ECO:0000259" key="1">
    <source>
        <dbReference type="Pfam" id="PF12706"/>
    </source>
</evidence>
<accession>A0ABU4WH98</accession>
<dbReference type="EMBL" id="JALBUT010000001">
    <property type="protein sequence ID" value="MDX8414794.1"/>
    <property type="molecule type" value="Genomic_DNA"/>
</dbReference>
<dbReference type="CDD" id="cd16279">
    <property type="entry name" value="metallo-hydrolase-like_MBL-fold"/>
    <property type="match status" value="1"/>
</dbReference>
<comment type="caution">
    <text evidence="2">The sequence shown here is derived from an EMBL/GenBank/DDBJ whole genome shotgun (WGS) entry which is preliminary data.</text>
</comment>
<sequence length="258" mass="29359">MKLTFLGTGTSQGVPMIGFDNPGLDLSNPKNWRTRSAAHIEAGGMHIQIDAGPEFRLQCLQNKVDWIDVFLLTHGHADHILGMDDLRRFCDRMPNNKIPVYANDYGIERINFIFPYAVLDKPAQRGYPCFGVKKMPNLLEFENGLKIYAEELPHGTTKTLGFVFEFEGKKLAYYNDCKLLTPRAIELAQNADIVVLDGLRPIPHPTHLSIFEAIEYAKILNAKRAFFTHTTWQIDYETWSKKIPENTQIAYDGLSVEI</sequence>
<dbReference type="InterPro" id="IPR036866">
    <property type="entry name" value="RibonucZ/Hydroxyglut_hydro"/>
</dbReference>
<dbReference type="PANTHER" id="PTHR42663:SF6">
    <property type="entry name" value="HYDROLASE C777.06C-RELATED"/>
    <property type="match status" value="1"/>
</dbReference>
<keyword evidence="3" id="KW-1185">Reference proteome</keyword>
<name>A0ABU4WH98_9BACT</name>
<evidence type="ECO:0000313" key="2">
    <source>
        <dbReference type="EMBL" id="MDX8414794.1"/>
    </source>
</evidence>
<organism evidence="2 3">
    <name type="scientific">Intestinicryptomonas porci</name>
    <dbReference type="NCBI Taxonomy" id="2926320"/>
    <lineage>
        <taxon>Bacteria</taxon>
        <taxon>Pseudomonadati</taxon>
        <taxon>Verrucomicrobiota</taxon>
        <taxon>Opitutia</taxon>
        <taxon>Opitutales</taxon>
        <taxon>Intestinicryptomonaceae</taxon>
        <taxon>Intestinicryptomonas</taxon>
    </lineage>
</organism>
<reference evidence="2 3" key="1">
    <citation type="submission" date="2022-03" db="EMBL/GenBank/DDBJ databases">
        <title>Novel taxa within the pig intestine.</title>
        <authorList>
            <person name="Wylensek D."/>
            <person name="Bishof K."/>
            <person name="Afrizal A."/>
            <person name="Clavel T."/>
        </authorList>
    </citation>
    <scope>NUCLEOTIDE SEQUENCE [LARGE SCALE GENOMIC DNA]</scope>
    <source>
        <strain evidence="2 3">CLA-KB-P66</strain>
    </source>
</reference>
<dbReference type="Gene3D" id="3.60.15.10">
    <property type="entry name" value="Ribonuclease Z/Hydroxyacylglutathione hydrolase-like"/>
    <property type="match status" value="1"/>
</dbReference>